<evidence type="ECO:0000256" key="4">
    <source>
        <dbReference type="PIRSR" id="PIRSR036492-1"/>
    </source>
</evidence>
<evidence type="ECO:0000256" key="1">
    <source>
        <dbReference type="ARBA" id="ARBA00009986"/>
    </source>
</evidence>
<dbReference type="PANTHER" id="PTHR43570:SF16">
    <property type="entry name" value="ALDEHYDE DEHYDROGENASE TYPE III, ISOFORM Q"/>
    <property type="match status" value="1"/>
</dbReference>
<organism evidence="8 9">
    <name type="scientific">Piloderma croceum (strain F 1598)</name>
    <dbReference type="NCBI Taxonomy" id="765440"/>
    <lineage>
        <taxon>Eukaryota</taxon>
        <taxon>Fungi</taxon>
        <taxon>Dikarya</taxon>
        <taxon>Basidiomycota</taxon>
        <taxon>Agaricomycotina</taxon>
        <taxon>Agaricomycetes</taxon>
        <taxon>Agaricomycetidae</taxon>
        <taxon>Atheliales</taxon>
        <taxon>Atheliaceae</taxon>
        <taxon>Piloderma</taxon>
    </lineage>
</organism>
<evidence type="ECO:0000256" key="5">
    <source>
        <dbReference type="PROSITE-ProRule" id="PRU10007"/>
    </source>
</evidence>
<dbReference type="Proteomes" id="UP000054166">
    <property type="component" value="Unassembled WGS sequence"/>
</dbReference>
<dbReference type="InterPro" id="IPR029510">
    <property type="entry name" value="Ald_DH_CS_GLU"/>
</dbReference>
<dbReference type="InterPro" id="IPR016162">
    <property type="entry name" value="Ald_DH_N"/>
</dbReference>
<feature type="domain" description="Aldehyde dehydrogenase" evidence="7">
    <location>
        <begin position="21"/>
        <end position="437"/>
    </location>
</feature>
<dbReference type="FunFam" id="3.40.605.10:FF:000004">
    <property type="entry name" value="Aldehyde dehydrogenase"/>
    <property type="match status" value="1"/>
</dbReference>
<dbReference type="GO" id="GO:0004029">
    <property type="term" value="F:aldehyde dehydrogenase (NAD+) activity"/>
    <property type="evidence" value="ECO:0007669"/>
    <property type="project" value="TreeGrafter"/>
</dbReference>
<keyword evidence="9" id="KW-1185">Reference proteome</keyword>
<dbReference type="STRING" id="765440.A0A0C3F6F8"/>
<feature type="active site" evidence="4">
    <location>
        <position position="253"/>
    </location>
</feature>
<accession>A0A0C3F6F8</accession>
<dbReference type="Gene3D" id="3.40.309.10">
    <property type="entry name" value="Aldehyde Dehydrogenase, Chain A, domain 2"/>
    <property type="match status" value="1"/>
</dbReference>
<dbReference type="SUPFAM" id="SSF53720">
    <property type="entry name" value="ALDH-like"/>
    <property type="match status" value="1"/>
</dbReference>
<dbReference type="AlphaFoldDB" id="A0A0C3F6F8"/>
<keyword evidence="2 3" id="KW-0560">Oxidoreductase</keyword>
<dbReference type="GO" id="GO:0006081">
    <property type="term" value="P:aldehyde metabolic process"/>
    <property type="evidence" value="ECO:0007669"/>
    <property type="project" value="InterPro"/>
</dbReference>
<dbReference type="PIRSF" id="PIRSF036492">
    <property type="entry name" value="ALDH"/>
    <property type="match status" value="1"/>
</dbReference>
<reference evidence="9" key="2">
    <citation type="submission" date="2015-01" db="EMBL/GenBank/DDBJ databases">
        <title>Evolutionary Origins and Diversification of the Mycorrhizal Mutualists.</title>
        <authorList>
            <consortium name="DOE Joint Genome Institute"/>
            <consortium name="Mycorrhizal Genomics Consortium"/>
            <person name="Kohler A."/>
            <person name="Kuo A."/>
            <person name="Nagy L.G."/>
            <person name="Floudas D."/>
            <person name="Copeland A."/>
            <person name="Barry K.W."/>
            <person name="Cichocki N."/>
            <person name="Veneault-Fourrey C."/>
            <person name="LaButti K."/>
            <person name="Lindquist E.A."/>
            <person name="Lipzen A."/>
            <person name="Lundell T."/>
            <person name="Morin E."/>
            <person name="Murat C."/>
            <person name="Riley R."/>
            <person name="Ohm R."/>
            <person name="Sun H."/>
            <person name="Tunlid A."/>
            <person name="Henrissat B."/>
            <person name="Grigoriev I.V."/>
            <person name="Hibbett D.S."/>
            <person name="Martin F."/>
        </authorList>
    </citation>
    <scope>NUCLEOTIDE SEQUENCE [LARGE SCALE GENOMIC DNA]</scope>
    <source>
        <strain evidence="9">F 1598</strain>
    </source>
</reference>
<dbReference type="InterPro" id="IPR012394">
    <property type="entry name" value="Aldehyde_DH_NAD(P)"/>
</dbReference>
<dbReference type="InterPro" id="IPR015590">
    <property type="entry name" value="Aldehyde_DH_dom"/>
</dbReference>
<dbReference type="GO" id="GO:0005737">
    <property type="term" value="C:cytoplasm"/>
    <property type="evidence" value="ECO:0007669"/>
    <property type="project" value="TreeGrafter"/>
</dbReference>
<dbReference type="InterPro" id="IPR016161">
    <property type="entry name" value="Ald_DH/histidinol_DH"/>
</dbReference>
<name>A0A0C3F6F8_PILCF</name>
<dbReference type="HOGENOM" id="CLU_005391_3_1_1"/>
<evidence type="ECO:0000313" key="9">
    <source>
        <dbReference type="Proteomes" id="UP000054166"/>
    </source>
</evidence>
<dbReference type="PANTHER" id="PTHR43570">
    <property type="entry name" value="ALDEHYDE DEHYDROGENASE"/>
    <property type="match status" value="1"/>
</dbReference>
<dbReference type="EMBL" id="KN833005">
    <property type="protein sequence ID" value="KIM80220.1"/>
    <property type="molecule type" value="Genomic_DNA"/>
</dbReference>
<evidence type="ECO:0000256" key="2">
    <source>
        <dbReference type="ARBA" id="ARBA00023002"/>
    </source>
</evidence>
<dbReference type="Pfam" id="PF00171">
    <property type="entry name" value="Aldedh"/>
    <property type="match status" value="1"/>
</dbReference>
<dbReference type="InParanoid" id="A0A0C3F6F8"/>
<dbReference type="Gene3D" id="3.40.605.10">
    <property type="entry name" value="Aldehyde Dehydrogenase, Chain A, domain 1"/>
    <property type="match status" value="1"/>
</dbReference>
<gene>
    <name evidence="8" type="ORF">PILCRDRAFT_539044</name>
</gene>
<comment type="similarity">
    <text evidence="1 3 6">Belongs to the aldehyde dehydrogenase family.</text>
</comment>
<dbReference type="PROSITE" id="PS00687">
    <property type="entry name" value="ALDEHYDE_DEHYDR_GLU"/>
    <property type="match status" value="1"/>
</dbReference>
<protein>
    <recommendedName>
        <fullName evidence="3">Aldehyde dehydrogenase</fullName>
    </recommendedName>
</protein>
<evidence type="ECO:0000256" key="3">
    <source>
        <dbReference type="PIRNR" id="PIRNR036492"/>
    </source>
</evidence>
<evidence type="ECO:0000259" key="7">
    <source>
        <dbReference type="Pfam" id="PF00171"/>
    </source>
</evidence>
<reference evidence="8 9" key="1">
    <citation type="submission" date="2014-04" db="EMBL/GenBank/DDBJ databases">
        <authorList>
            <consortium name="DOE Joint Genome Institute"/>
            <person name="Kuo A."/>
            <person name="Tarkka M."/>
            <person name="Buscot F."/>
            <person name="Kohler A."/>
            <person name="Nagy L.G."/>
            <person name="Floudas D."/>
            <person name="Copeland A."/>
            <person name="Barry K.W."/>
            <person name="Cichocki N."/>
            <person name="Veneault-Fourrey C."/>
            <person name="LaButti K."/>
            <person name="Lindquist E.A."/>
            <person name="Lipzen A."/>
            <person name="Lundell T."/>
            <person name="Morin E."/>
            <person name="Murat C."/>
            <person name="Sun H."/>
            <person name="Tunlid A."/>
            <person name="Henrissat B."/>
            <person name="Grigoriev I.V."/>
            <person name="Hibbett D.S."/>
            <person name="Martin F."/>
            <person name="Nordberg H.P."/>
            <person name="Cantor M.N."/>
            <person name="Hua S.X."/>
        </authorList>
    </citation>
    <scope>NUCLEOTIDE SEQUENCE [LARGE SCALE GENOMIC DNA]</scope>
    <source>
        <strain evidence="8 9">F 1598</strain>
    </source>
</reference>
<dbReference type="OrthoDB" id="440325at2759"/>
<feature type="active site" evidence="4 5">
    <location>
        <position position="218"/>
    </location>
</feature>
<evidence type="ECO:0000256" key="6">
    <source>
        <dbReference type="RuleBase" id="RU003345"/>
    </source>
</evidence>
<proteinExistence type="inferred from homology"/>
<evidence type="ECO:0000313" key="8">
    <source>
        <dbReference type="EMBL" id="KIM80220.1"/>
    </source>
</evidence>
<sequence length="478" mass="52334">MQPYENTAMGEITEIHGKLSATFDSGKTLPLEYRRAQLLALARLTQDNAEALLGALHSDLGRHKFEGNMPEISPPISACIHAANSLEEWMKPDKPQVEEWRSFYNTSIYKAPKGVAIIIVPWNYPIALSLQPLIGAIAAGCTCVVKPSEYSPAVSSLLAGLFPKYLDPEAFAIVNGAEAETTRLLELKWDHIFFVGSPRVGRIVAAAAAKNLTPVTLELGGKSPVFIDTNHVDLEIVAKRVLWGKTQNTGQACIAPDYVVVPRSQQDALVAAFQKAYDSFWPHPKGSLDEKSEMANIIHSKSQTRLQSLISGTKGTVAIGGKSEGKRIELTVVKDVKIDDVLMDDEIFGPILPILPVDDVHEAIRIIRNRPTPLVIYLFTENAATIELFVHKTRSGQLVMNDTFFQGGVYEMPAGGCGESGYGSYMGKYSFDSFTHLRGSINIPLTMEPFMALRYPPYTEETYNSALTAGSRAHIPAA</sequence>
<dbReference type="InterPro" id="IPR016163">
    <property type="entry name" value="Ald_DH_C"/>
</dbReference>